<feature type="chain" id="PRO_5047457429" evidence="1">
    <location>
        <begin position="29"/>
        <end position="247"/>
    </location>
</feature>
<proteinExistence type="predicted"/>
<dbReference type="InterPro" id="IPR032339">
    <property type="entry name" value="DUF4859"/>
</dbReference>
<evidence type="ECO:0000313" key="4">
    <source>
        <dbReference type="Proteomes" id="UP001416393"/>
    </source>
</evidence>
<feature type="signal peptide" evidence="1">
    <location>
        <begin position="1"/>
        <end position="28"/>
    </location>
</feature>
<evidence type="ECO:0000259" key="2">
    <source>
        <dbReference type="Pfam" id="PF16151"/>
    </source>
</evidence>
<accession>A0ABV0ABR7</accession>
<gene>
    <name evidence="3" type="ORF">VP395_12000</name>
</gene>
<feature type="domain" description="DUF4859" evidence="2">
    <location>
        <begin position="45"/>
        <end position="154"/>
    </location>
</feature>
<keyword evidence="1" id="KW-0732">Signal</keyword>
<dbReference type="Pfam" id="PF16151">
    <property type="entry name" value="DUF4859"/>
    <property type="match status" value="1"/>
</dbReference>
<keyword evidence="4" id="KW-1185">Reference proteome</keyword>
<evidence type="ECO:0000313" key="3">
    <source>
        <dbReference type="EMBL" id="MEN3324453.1"/>
    </source>
</evidence>
<name>A0ABV0ABR7_9FLAO</name>
<evidence type="ECO:0000256" key="1">
    <source>
        <dbReference type="SAM" id="SignalP"/>
    </source>
</evidence>
<reference evidence="3 4" key="1">
    <citation type="submission" date="2024-01" db="EMBL/GenBank/DDBJ databases">
        <title>Mariniflexile litorale sp. nov., isolated from the shallow sediments of the Sea of Japan.</title>
        <authorList>
            <person name="Romanenko L."/>
            <person name="Bystritskaya E."/>
            <person name="Isaeva M."/>
        </authorList>
    </citation>
    <scope>NUCLEOTIDE SEQUENCE [LARGE SCALE GENOMIC DNA]</scope>
    <source>
        <strain evidence="3 4">KCTC 32427</strain>
    </source>
</reference>
<comment type="caution">
    <text evidence="3">The sequence shown here is derived from an EMBL/GenBank/DDBJ whole genome shotgun (WGS) entry which is preliminary data.</text>
</comment>
<dbReference type="RefSeq" id="WP_346242253.1">
    <property type="nucleotide sequence ID" value="NZ_JAZHYP010000005.1"/>
</dbReference>
<dbReference type="EMBL" id="JAZHYP010000005">
    <property type="protein sequence ID" value="MEN3324453.1"/>
    <property type="molecule type" value="Genomic_DNA"/>
</dbReference>
<protein>
    <submittedName>
        <fullName evidence="3">DUF4859 domain-containing protein</fullName>
    </submittedName>
</protein>
<organism evidence="3 4">
    <name type="scientific">Mariniflexile soesokkakense</name>
    <dbReference type="NCBI Taxonomy" id="1343160"/>
    <lineage>
        <taxon>Bacteria</taxon>
        <taxon>Pseudomonadati</taxon>
        <taxon>Bacteroidota</taxon>
        <taxon>Flavobacteriia</taxon>
        <taxon>Flavobacteriales</taxon>
        <taxon>Flavobacteriaceae</taxon>
        <taxon>Mariniflexile</taxon>
    </lineage>
</organism>
<dbReference type="Proteomes" id="UP001416393">
    <property type="component" value="Unassembled WGS sequence"/>
</dbReference>
<sequence length="247" mass="27624">MKNKLLFLPFFKWTFLLTLFISTSQVFAQVEETITYNIQQLPTSDYSATNVPLDVEAISTFFGITTTEFSSLFGTEIVYGAIEPDGNFNTASTANTPGHWFTTDGYTIGWGDGAYVYSEKNAPNFSFNVGQFPDRSAVDDMYTTKQAFTYTPSGGGDVKRYVFVINLTIVATLSTYNVSKVNSIRIWKNDNHLFVNKLPINSTIKIYDILGKTLFNEKIQGDSFDVALSSGIKIIRINDSFVKKISL</sequence>